<feature type="region of interest" description="Disordered" evidence="3">
    <location>
        <begin position="478"/>
        <end position="518"/>
    </location>
</feature>
<evidence type="ECO:0000256" key="4">
    <source>
        <dbReference type="SAM" id="SignalP"/>
    </source>
</evidence>
<dbReference type="WBParaSite" id="MhA1_Contig862.frz3.fgene1">
    <property type="protein sequence ID" value="MhA1_Contig862.frz3.fgene1"/>
    <property type="gene ID" value="MhA1_Contig862.frz3.fgene1"/>
</dbReference>
<feature type="compositionally biased region" description="Basic and acidic residues" evidence="3">
    <location>
        <begin position="644"/>
        <end position="661"/>
    </location>
</feature>
<keyword evidence="1" id="KW-0433">Leucine-rich repeat</keyword>
<keyword evidence="2" id="KW-0677">Repeat</keyword>
<dbReference type="InterPro" id="IPR001611">
    <property type="entry name" value="Leu-rich_rpt"/>
</dbReference>
<dbReference type="SMART" id="SM00369">
    <property type="entry name" value="LRR_TYP"/>
    <property type="match status" value="12"/>
</dbReference>
<evidence type="ECO:0000313" key="6">
    <source>
        <dbReference type="WBParaSite" id="MhA1_Contig862.frz3.fgene1"/>
    </source>
</evidence>
<feature type="compositionally biased region" description="Basic and acidic residues" evidence="3">
    <location>
        <begin position="724"/>
        <end position="741"/>
    </location>
</feature>
<accession>A0A1I8C1C9</accession>
<proteinExistence type="predicted"/>
<feature type="compositionally biased region" description="Basic and acidic residues" evidence="3">
    <location>
        <begin position="614"/>
        <end position="636"/>
    </location>
</feature>
<dbReference type="Gene3D" id="3.80.10.10">
    <property type="entry name" value="Ribonuclease Inhibitor"/>
    <property type="match status" value="3"/>
</dbReference>
<sequence>MCQIKRIKVIPPVLFILLFFITTISATFCPTTLMRNQTACTCEEYIDGAIIKCNGPNGPLVVENLKKLNVEVRELVLENANIIEIGPRAFLGMRIKKLVLDNNKIKLIQRNAFRGLESILQELSIVGNRLTEVPMAALDGLTQLIGLNLRCNKIGNLTNVSFQNLPNLIEIHLGCNKICEISENAFREVKQSVQNIILDNNCLTEMPSNALEEMNSLIALHIKYNHIEELRDGGLHNLSSLSLLSLTGNHISHISPNFISNVPNLRYIYLGENQISKLESDTMKQFTASEIIDLSHNTIGQINADTFKGMENLQHLNLEANSIREVMPGAFATTPLLLLWLPHNCISSVSPNMFQGAPFLKQVSLANNNIRIVQPFSFAHLANLHTLDLSHNKMRSIQPSAIMGSDFLTVRVQENPLVCAQDGFHVMNGREAINLTTEPNLICKTDYENDDVDKCPRRPDPPPRKVCCDAAPKPVLTSSTTLSTTTAELTTSSPSKNEISNITTPTTSNPPPYDFSTTTESKISIKEALANRAKQLNMARFYRLSKRPDLIAASGSLFSARKRKEKILPENTKNIENQQGITKSEESLNKNEKNNSDEMAKLPPHVLALIKGENISKERQKSNIQNKEMEVDKSEHLQQINKLNEQKSEEATKIAENDENTKSTSSSLSSQPALSLPKQIVSTTEIRKGAFPSAPFIDNLNDNRQILSKHHKHEHLELPNGGEFNRDLKAEHVQIEEKKPIQDLVAKQ</sequence>
<dbReference type="PANTHER" id="PTHR45712">
    <property type="entry name" value="AGAP008170-PA"/>
    <property type="match status" value="1"/>
</dbReference>
<dbReference type="OMA" id="ITQTTMQ"/>
<dbReference type="Proteomes" id="UP000095281">
    <property type="component" value="Unplaced"/>
</dbReference>
<evidence type="ECO:0000256" key="3">
    <source>
        <dbReference type="SAM" id="MobiDB-lite"/>
    </source>
</evidence>
<dbReference type="PROSITE" id="PS51450">
    <property type="entry name" value="LRR"/>
    <property type="match status" value="2"/>
</dbReference>
<keyword evidence="5" id="KW-1185">Reference proteome</keyword>
<feature type="signal peptide" evidence="4">
    <location>
        <begin position="1"/>
        <end position="26"/>
    </location>
</feature>
<organism evidence="5 6">
    <name type="scientific">Meloidogyne hapla</name>
    <name type="common">Root-knot nematode worm</name>
    <dbReference type="NCBI Taxonomy" id="6305"/>
    <lineage>
        <taxon>Eukaryota</taxon>
        <taxon>Metazoa</taxon>
        <taxon>Ecdysozoa</taxon>
        <taxon>Nematoda</taxon>
        <taxon>Chromadorea</taxon>
        <taxon>Rhabditida</taxon>
        <taxon>Tylenchina</taxon>
        <taxon>Tylenchomorpha</taxon>
        <taxon>Tylenchoidea</taxon>
        <taxon>Meloidogynidae</taxon>
        <taxon>Meloidogyninae</taxon>
        <taxon>Meloidogyne</taxon>
    </lineage>
</organism>
<protein>
    <submittedName>
        <fullName evidence="6">Leucine-rich repeat-containing protein let-4</fullName>
    </submittedName>
</protein>
<dbReference type="InterPro" id="IPR003591">
    <property type="entry name" value="Leu-rich_rpt_typical-subtyp"/>
</dbReference>
<evidence type="ECO:0000256" key="1">
    <source>
        <dbReference type="ARBA" id="ARBA00022614"/>
    </source>
</evidence>
<dbReference type="InterPro" id="IPR032675">
    <property type="entry name" value="LRR_dom_sf"/>
</dbReference>
<evidence type="ECO:0000256" key="2">
    <source>
        <dbReference type="ARBA" id="ARBA00022737"/>
    </source>
</evidence>
<dbReference type="FunFam" id="3.80.10.10:FF:001164">
    <property type="entry name" value="GH01279p"/>
    <property type="match status" value="1"/>
</dbReference>
<dbReference type="PANTHER" id="PTHR45712:SF22">
    <property type="entry name" value="INSULIN-LIKE GROWTH FACTOR-BINDING PROTEIN COMPLEX ACID LABILE SUBUNIT"/>
    <property type="match status" value="1"/>
</dbReference>
<feature type="compositionally biased region" description="Basic and acidic residues" evidence="3">
    <location>
        <begin position="583"/>
        <end position="600"/>
    </location>
</feature>
<feature type="region of interest" description="Disordered" evidence="3">
    <location>
        <begin position="714"/>
        <end position="748"/>
    </location>
</feature>
<name>A0A1I8C1C9_MELHA</name>
<keyword evidence="4" id="KW-0732">Signal</keyword>
<feature type="compositionally biased region" description="Low complexity" evidence="3">
    <location>
        <begin position="478"/>
        <end position="507"/>
    </location>
</feature>
<dbReference type="SUPFAM" id="SSF52058">
    <property type="entry name" value="L domain-like"/>
    <property type="match status" value="1"/>
</dbReference>
<dbReference type="Pfam" id="PF13855">
    <property type="entry name" value="LRR_8"/>
    <property type="match status" value="3"/>
</dbReference>
<feature type="chain" id="PRO_5009316379" evidence="4">
    <location>
        <begin position="27"/>
        <end position="748"/>
    </location>
</feature>
<reference evidence="6" key="1">
    <citation type="submission" date="2016-11" db="UniProtKB">
        <authorList>
            <consortium name="WormBaseParasite"/>
        </authorList>
    </citation>
    <scope>IDENTIFICATION</scope>
</reference>
<dbReference type="InterPro" id="IPR050333">
    <property type="entry name" value="SLRP"/>
</dbReference>
<feature type="region of interest" description="Disordered" evidence="3">
    <location>
        <begin position="571"/>
        <end position="676"/>
    </location>
</feature>
<feature type="compositionally biased region" description="Polar residues" evidence="3">
    <location>
        <begin position="571"/>
        <end position="582"/>
    </location>
</feature>
<evidence type="ECO:0000313" key="5">
    <source>
        <dbReference type="Proteomes" id="UP000095281"/>
    </source>
</evidence>
<feature type="compositionally biased region" description="Low complexity" evidence="3">
    <location>
        <begin position="662"/>
        <end position="676"/>
    </location>
</feature>
<dbReference type="AlphaFoldDB" id="A0A1I8C1C9"/>